<evidence type="ECO:0000259" key="2">
    <source>
        <dbReference type="SMART" id="SM01204"/>
    </source>
</evidence>
<dbReference type="InterPro" id="IPR013702">
    <property type="entry name" value="FIST_domain_N"/>
</dbReference>
<feature type="compositionally biased region" description="Low complexity" evidence="1">
    <location>
        <begin position="302"/>
        <end position="326"/>
    </location>
</feature>
<dbReference type="SUPFAM" id="SSF81383">
    <property type="entry name" value="F-box domain"/>
    <property type="match status" value="1"/>
</dbReference>
<name>A0ABP0X433_9BRYO</name>
<dbReference type="PANTHER" id="PTHR14939:SF5">
    <property type="entry name" value="F-BOX ONLY PROTEIN 22"/>
    <property type="match status" value="1"/>
</dbReference>
<organism evidence="3 4">
    <name type="scientific">Sphagnum jensenii</name>
    <dbReference type="NCBI Taxonomy" id="128206"/>
    <lineage>
        <taxon>Eukaryota</taxon>
        <taxon>Viridiplantae</taxon>
        <taxon>Streptophyta</taxon>
        <taxon>Embryophyta</taxon>
        <taxon>Bryophyta</taxon>
        <taxon>Sphagnophytina</taxon>
        <taxon>Sphagnopsida</taxon>
        <taxon>Sphagnales</taxon>
        <taxon>Sphagnaceae</taxon>
        <taxon>Sphagnum</taxon>
    </lineage>
</organism>
<dbReference type="Proteomes" id="UP001497444">
    <property type="component" value="Chromosome 5"/>
</dbReference>
<dbReference type="PANTHER" id="PTHR14939">
    <property type="entry name" value="F-BOX ONLY PROTEIN 22"/>
    <property type="match status" value="1"/>
</dbReference>
<dbReference type="InterPro" id="IPR019494">
    <property type="entry name" value="FIST_C"/>
</dbReference>
<dbReference type="SMART" id="SM01204">
    <property type="entry name" value="FIST_C"/>
    <property type="match status" value="1"/>
</dbReference>
<feature type="region of interest" description="Disordered" evidence="1">
    <location>
        <begin position="259"/>
        <end position="332"/>
    </location>
</feature>
<feature type="compositionally biased region" description="Basic and acidic residues" evidence="1">
    <location>
        <begin position="259"/>
        <end position="277"/>
    </location>
</feature>
<dbReference type="Pfam" id="PF12937">
    <property type="entry name" value="F-box-like"/>
    <property type="match status" value="1"/>
</dbReference>
<protein>
    <recommendedName>
        <fullName evidence="2">FIST C-domain domain-containing protein</fullName>
    </recommendedName>
</protein>
<dbReference type="Pfam" id="PF08495">
    <property type="entry name" value="FIST"/>
    <property type="match status" value="1"/>
</dbReference>
<proteinExistence type="predicted"/>
<dbReference type="Pfam" id="PF10442">
    <property type="entry name" value="FIST_C"/>
    <property type="match status" value="1"/>
</dbReference>
<evidence type="ECO:0000313" key="3">
    <source>
        <dbReference type="EMBL" id="CAK9273849.1"/>
    </source>
</evidence>
<sequence length="628" mass="67923">MESATSALKCSDILGEDTLVNILGLLPAKSLASAACVCRSWNSAARVLNATPRMMSALSLLPDLQSAIDAVVERVMGAPFRPDFAIVFAGQKFSLSRISTLLKEKLGKNLPLIACHAAGIIGQDVASGEHMEVSWPQPGAGMSKTLSRRIVSRQNGLVLTVGRVPGLHVQALSLCNSCGVDEVESFVWQAGRTAQGEYKPQLVKQILLLGDPSADMIRVTKRLDRAFRGRSVVVGGFSALSQSEGGSLLAHCTAVSSSHLEHPPQLEEKGARKKLPERTNSQRACKRKALEEPPVPVVTSDSSNASTSKVTVTSASTSASSRTSSGRSHKSDGTLHQDVVALVFSDADASCKEVPRKNVDCMVGTGGGLAAIGPLYTVVSVRQTKDPLLQETTTWLTCMKEGDDKELDGNAMFEDLNNQISSKGLLAAYVGTWRPPRRHKRRVHSEDTMGSFSLYEVQGADEEYLLIGGEGVRTGDTLRFYVSDPDAARIQSQCMLNEVKRSLEEGHAPSGNIKLEEQQRQRPQPSHPMDEASGPSRRRRVFGGLLFACAGRGETYFNEANVDSNTFFGRFPDTPLTGMFCLGEIGPRSVLPCEDGSTNIHRHMSMERGRKTDLNVFSSMFVVFSHTS</sequence>
<reference evidence="3" key="1">
    <citation type="submission" date="2024-02" db="EMBL/GenBank/DDBJ databases">
        <authorList>
            <consortium name="ELIXIR-Norway"/>
            <consortium name="Elixir Norway"/>
        </authorList>
    </citation>
    <scope>NUCLEOTIDE SEQUENCE</scope>
</reference>
<accession>A0ABP0X433</accession>
<gene>
    <name evidence="3" type="ORF">CSSPJE1EN1_LOCUS19327</name>
</gene>
<feature type="region of interest" description="Disordered" evidence="1">
    <location>
        <begin position="507"/>
        <end position="537"/>
    </location>
</feature>
<dbReference type="InterPro" id="IPR036047">
    <property type="entry name" value="F-box-like_dom_sf"/>
</dbReference>
<evidence type="ECO:0000256" key="1">
    <source>
        <dbReference type="SAM" id="MobiDB-lite"/>
    </source>
</evidence>
<evidence type="ECO:0000313" key="4">
    <source>
        <dbReference type="Proteomes" id="UP001497444"/>
    </source>
</evidence>
<dbReference type="Gene3D" id="1.20.1280.50">
    <property type="match status" value="1"/>
</dbReference>
<feature type="domain" description="FIST C-domain" evidence="2">
    <location>
        <begin position="412"/>
        <end position="588"/>
    </location>
</feature>
<dbReference type="EMBL" id="OZ020100">
    <property type="protein sequence ID" value="CAK9273849.1"/>
    <property type="molecule type" value="Genomic_DNA"/>
</dbReference>
<keyword evidence="4" id="KW-1185">Reference proteome</keyword>
<dbReference type="InterPro" id="IPR001810">
    <property type="entry name" value="F-box_dom"/>
</dbReference>